<evidence type="ECO:0000313" key="16">
    <source>
        <dbReference type="EMBL" id="EON61902.1"/>
    </source>
</evidence>
<dbReference type="OrthoDB" id="414540at2759"/>
<reference evidence="17" key="1">
    <citation type="submission" date="2012-06" db="EMBL/GenBank/DDBJ databases">
        <title>The genome sequence of Coniosporium apollinis CBS 100218.</title>
        <authorList>
            <consortium name="The Broad Institute Genome Sequencing Platform"/>
            <person name="Cuomo C."/>
            <person name="Gorbushina A."/>
            <person name="Noack S."/>
            <person name="Walker B."/>
            <person name="Young S.K."/>
            <person name="Zeng Q."/>
            <person name="Gargeya S."/>
            <person name="Fitzgerald M."/>
            <person name="Haas B."/>
            <person name="Abouelleil A."/>
            <person name="Alvarado L."/>
            <person name="Arachchi H.M."/>
            <person name="Berlin A.M."/>
            <person name="Chapman S.B."/>
            <person name="Goldberg J."/>
            <person name="Griggs A."/>
            <person name="Gujja S."/>
            <person name="Hansen M."/>
            <person name="Howarth C."/>
            <person name="Imamovic A."/>
            <person name="Larimer J."/>
            <person name="McCowan C."/>
            <person name="Montmayeur A."/>
            <person name="Murphy C."/>
            <person name="Neiman D."/>
            <person name="Pearson M."/>
            <person name="Priest M."/>
            <person name="Roberts A."/>
            <person name="Saif S."/>
            <person name="Shea T."/>
            <person name="Sisk P."/>
            <person name="Sykes S."/>
            <person name="Wortman J."/>
            <person name="Nusbaum C."/>
            <person name="Birren B."/>
        </authorList>
    </citation>
    <scope>NUCLEOTIDE SEQUENCE [LARGE SCALE GENOMIC DNA]</scope>
    <source>
        <strain evidence="17">CBS 100218</strain>
    </source>
</reference>
<keyword evidence="6 13" id="KW-0378">Hydrolase</keyword>
<feature type="active site" description="Proton donor" evidence="10">
    <location>
        <position position="82"/>
    </location>
</feature>
<name>R7YIZ6_CONA1</name>
<dbReference type="PROSITE" id="PS00903">
    <property type="entry name" value="CYT_DCMP_DEAMINASES_1"/>
    <property type="match status" value="1"/>
</dbReference>
<gene>
    <name evidence="16" type="ORF">W97_01120</name>
</gene>
<comment type="similarity">
    <text evidence="3 13">Belongs to the cytidine and deoxycytidylate deaminase family.</text>
</comment>
<dbReference type="GO" id="GO:0072527">
    <property type="term" value="P:pyrimidine-containing compound metabolic process"/>
    <property type="evidence" value="ECO:0007669"/>
    <property type="project" value="UniProtKB-ARBA"/>
</dbReference>
<dbReference type="OMA" id="LTHFTCV"/>
<evidence type="ECO:0000259" key="15">
    <source>
        <dbReference type="PROSITE" id="PS51747"/>
    </source>
</evidence>
<dbReference type="InterPro" id="IPR016193">
    <property type="entry name" value="Cytidine_deaminase-like"/>
</dbReference>
<dbReference type="eggNOG" id="KOG0833">
    <property type="taxonomic scope" value="Eukaryota"/>
</dbReference>
<dbReference type="AlphaFoldDB" id="R7YIZ6"/>
<evidence type="ECO:0000256" key="5">
    <source>
        <dbReference type="ARBA" id="ARBA00022723"/>
    </source>
</evidence>
<comment type="catalytic activity">
    <reaction evidence="9 13">
        <text>cytidine + H2O + H(+) = uridine + NH4(+)</text>
        <dbReference type="Rhea" id="RHEA:16069"/>
        <dbReference type="ChEBI" id="CHEBI:15377"/>
        <dbReference type="ChEBI" id="CHEBI:15378"/>
        <dbReference type="ChEBI" id="CHEBI:16704"/>
        <dbReference type="ChEBI" id="CHEBI:17562"/>
        <dbReference type="ChEBI" id="CHEBI:28938"/>
        <dbReference type="EC" id="3.5.4.5"/>
    </reaction>
</comment>
<evidence type="ECO:0000256" key="8">
    <source>
        <dbReference type="ARBA" id="ARBA00032005"/>
    </source>
</evidence>
<evidence type="ECO:0000256" key="1">
    <source>
        <dbReference type="ARBA" id="ARBA00001947"/>
    </source>
</evidence>
<evidence type="ECO:0000256" key="6">
    <source>
        <dbReference type="ARBA" id="ARBA00022801"/>
    </source>
</evidence>
<accession>R7YIZ6</accession>
<dbReference type="RefSeq" id="XP_007777219.1">
    <property type="nucleotide sequence ID" value="XM_007779029.1"/>
</dbReference>
<dbReference type="SUPFAM" id="SSF53927">
    <property type="entry name" value="Cytidine deaminase-like"/>
    <property type="match status" value="1"/>
</dbReference>
<evidence type="ECO:0000256" key="3">
    <source>
        <dbReference type="ARBA" id="ARBA00006576"/>
    </source>
</evidence>
<evidence type="ECO:0000256" key="11">
    <source>
        <dbReference type="PIRSR" id="PIRSR606262-2"/>
    </source>
</evidence>
<dbReference type="Proteomes" id="UP000016924">
    <property type="component" value="Unassembled WGS sequence"/>
</dbReference>
<evidence type="ECO:0000256" key="13">
    <source>
        <dbReference type="RuleBase" id="RU364006"/>
    </source>
</evidence>
<dbReference type="GeneID" id="19898431"/>
<evidence type="ECO:0000256" key="9">
    <source>
        <dbReference type="ARBA" id="ARBA00049558"/>
    </source>
</evidence>
<dbReference type="STRING" id="1168221.R7YIZ6"/>
<feature type="compositionally biased region" description="Basic and acidic residues" evidence="14">
    <location>
        <begin position="163"/>
        <end position="178"/>
    </location>
</feature>
<evidence type="ECO:0000256" key="2">
    <source>
        <dbReference type="ARBA" id="ARBA00003949"/>
    </source>
</evidence>
<dbReference type="CDD" id="cd01283">
    <property type="entry name" value="cytidine_deaminase"/>
    <property type="match status" value="1"/>
</dbReference>
<dbReference type="Pfam" id="PF00383">
    <property type="entry name" value="dCMP_cyt_deam_1"/>
    <property type="match status" value="1"/>
</dbReference>
<comment type="cofactor">
    <cofactor evidence="1 12 13">
        <name>Zn(2+)</name>
        <dbReference type="ChEBI" id="CHEBI:29105"/>
    </cofactor>
</comment>
<organism evidence="16 17">
    <name type="scientific">Coniosporium apollinis (strain CBS 100218)</name>
    <name type="common">Rock-inhabiting black yeast</name>
    <dbReference type="NCBI Taxonomy" id="1168221"/>
    <lineage>
        <taxon>Eukaryota</taxon>
        <taxon>Fungi</taxon>
        <taxon>Dikarya</taxon>
        <taxon>Ascomycota</taxon>
        <taxon>Pezizomycotina</taxon>
        <taxon>Dothideomycetes</taxon>
        <taxon>Dothideomycetes incertae sedis</taxon>
        <taxon>Coniosporium</taxon>
    </lineage>
</organism>
<dbReference type="InterPro" id="IPR006262">
    <property type="entry name" value="Cyt_deam_tetra"/>
</dbReference>
<dbReference type="PROSITE" id="PS51747">
    <property type="entry name" value="CYT_DCMP_DEAMINASES_2"/>
    <property type="match status" value="1"/>
</dbReference>
<feature type="binding site" evidence="12">
    <location>
        <position position="115"/>
    </location>
    <ligand>
        <name>Zn(2+)</name>
        <dbReference type="ChEBI" id="CHEBI:29105"/>
        <note>catalytic</note>
    </ligand>
</feature>
<feature type="binding site" evidence="12">
    <location>
        <position position="118"/>
    </location>
    <ligand>
        <name>Zn(2+)</name>
        <dbReference type="ChEBI" id="CHEBI:29105"/>
        <note>catalytic</note>
    </ligand>
</feature>
<evidence type="ECO:0000256" key="14">
    <source>
        <dbReference type="SAM" id="MobiDB-lite"/>
    </source>
</evidence>
<evidence type="ECO:0000313" key="17">
    <source>
        <dbReference type="Proteomes" id="UP000016924"/>
    </source>
</evidence>
<evidence type="ECO:0000256" key="12">
    <source>
        <dbReference type="PIRSR" id="PIRSR606262-3"/>
    </source>
</evidence>
<comment type="function">
    <text evidence="2 13">This enzyme scavenges exogenous and endogenous cytidine and 2'-deoxycytidine for UMP synthesis.</text>
</comment>
<proteinExistence type="inferred from homology"/>
<dbReference type="EC" id="3.5.4.5" evidence="4 13"/>
<evidence type="ECO:0000256" key="4">
    <source>
        <dbReference type="ARBA" id="ARBA00012783"/>
    </source>
</evidence>
<dbReference type="GO" id="GO:0004126">
    <property type="term" value="F:cytidine deaminase activity"/>
    <property type="evidence" value="ECO:0007669"/>
    <property type="project" value="UniProtKB-UniRule"/>
</dbReference>
<feature type="binding site" evidence="12">
    <location>
        <position position="80"/>
    </location>
    <ligand>
        <name>Zn(2+)</name>
        <dbReference type="ChEBI" id="CHEBI:29105"/>
        <note>catalytic</note>
    </ligand>
</feature>
<dbReference type="InterPro" id="IPR016192">
    <property type="entry name" value="APOBEC/CMP_deaminase_Zn-bd"/>
</dbReference>
<dbReference type="EMBL" id="JH767557">
    <property type="protein sequence ID" value="EON61902.1"/>
    <property type="molecule type" value="Genomic_DNA"/>
</dbReference>
<dbReference type="GO" id="GO:0005829">
    <property type="term" value="C:cytosol"/>
    <property type="evidence" value="ECO:0007669"/>
    <property type="project" value="TreeGrafter"/>
</dbReference>
<dbReference type="InterPro" id="IPR050202">
    <property type="entry name" value="Cyt/Deoxycyt_deaminase"/>
</dbReference>
<dbReference type="GO" id="GO:0042802">
    <property type="term" value="F:identical protein binding"/>
    <property type="evidence" value="ECO:0007669"/>
    <property type="project" value="UniProtKB-ARBA"/>
</dbReference>
<sequence length="178" mass="18635">MTAQNGDSSLTTSDITDSSALIHGLTAEEIGTLTAKCTEAKAAAYCPYSLFRVGCTLLTHSGAFISGANVENASYPVGTCAERVAMGSAVFAGHRRGDFRAVAVATDAPEPSSPCGMCRQFLREFCGEDVPVVMVGRDGGEGRVVVRTMGELLPMSFGPESLPPREELAKVGEGRRKG</sequence>
<dbReference type="GO" id="GO:0008270">
    <property type="term" value="F:zinc ion binding"/>
    <property type="evidence" value="ECO:0007669"/>
    <property type="project" value="UniProtKB-UniRule"/>
</dbReference>
<keyword evidence="5 12" id="KW-0479">Metal-binding</keyword>
<dbReference type="PANTHER" id="PTHR11644">
    <property type="entry name" value="CYTIDINE DEAMINASE"/>
    <property type="match status" value="1"/>
</dbReference>
<keyword evidence="17" id="KW-1185">Reference proteome</keyword>
<evidence type="ECO:0000256" key="10">
    <source>
        <dbReference type="PIRSR" id="PIRSR606262-1"/>
    </source>
</evidence>
<protein>
    <recommendedName>
        <fullName evidence="4 13">Cytidine deaminase</fullName>
        <ecNumber evidence="4 13">3.5.4.5</ecNumber>
    </recommendedName>
    <alternativeName>
        <fullName evidence="8 13">Cytidine aminohydrolase</fullName>
    </alternativeName>
</protein>
<dbReference type="GO" id="GO:0055086">
    <property type="term" value="P:nucleobase-containing small molecule metabolic process"/>
    <property type="evidence" value="ECO:0007669"/>
    <property type="project" value="UniProtKB-ARBA"/>
</dbReference>
<dbReference type="NCBIfam" id="TIGR01354">
    <property type="entry name" value="cyt_deam_tetra"/>
    <property type="match status" value="1"/>
</dbReference>
<dbReference type="FunFam" id="3.40.140.10:FF:000008">
    <property type="entry name" value="Cytidine deaminase"/>
    <property type="match status" value="1"/>
</dbReference>
<dbReference type="InterPro" id="IPR002125">
    <property type="entry name" value="CMP_dCMP_dom"/>
</dbReference>
<feature type="region of interest" description="Disordered" evidence="14">
    <location>
        <begin position="157"/>
        <end position="178"/>
    </location>
</feature>
<dbReference type="Gene3D" id="3.40.140.10">
    <property type="entry name" value="Cytidine Deaminase, domain 2"/>
    <property type="match status" value="1"/>
</dbReference>
<feature type="domain" description="CMP/dCMP-type deaminase" evidence="15">
    <location>
        <begin position="28"/>
        <end position="160"/>
    </location>
</feature>
<keyword evidence="7 12" id="KW-0862">Zinc</keyword>
<dbReference type="NCBIfam" id="NF004064">
    <property type="entry name" value="PRK05578.1"/>
    <property type="match status" value="1"/>
</dbReference>
<feature type="binding site" evidence="11">
    <location>
        <begin position="69"/>
        <end position="75"/>
    </location>
    <ligand>
        <name>substrate</name>
    </ligand>
</feature>
<comment type="catalytic activity">
    <reaction evidence="13">
        <text>2'-deoxycytidine + H2O + H(+) = 2'-deoxyuridine + NH4(+)</text>
        <dbReference type="Rhea" id="RHEA:13433"/>
        <dbReference type="ChEBI" id="CHEBI:15377"/>
        <dbReference type="ChEBI" id="CHEBI:15378"/>
        <dbReference type="ChEBI" id="CHEBI:15698"/>
        <dbReference type="ChEBI" id="CHEBI:16450"/>
        <dbReference type="ChEBI" id="CHEBI:28938"/>
        <dbReference type="EC" id="3.5.4.5"/>
    </reaction>
</comment>
<evidence type="ECO:0000256" key="7">
    <source>
        <dbReference type="ARBA" id="ARBA00022833"/>
    </source>
</evidence>
<dbReference type="HOGENOM" id="CLU_097262_1_2_1"/>
<dbReference type="PANTHER" id="PTHR11644:SF2">
    <property type="entry name" value="CYTIDINE DEAMINASE"/>
    <property type="match status" value="1"/>
</dbReference>